<dbReference type="InterPro" id="IPR013424">
    <property type="entry name" value="Ice-binding_C"/>
</dbReference>
<evidence type="ECO:0000313" key="4">
    <source>
        <dbReference type="Proteomes" id="UP000288178"/>
    </source>
</evidence>
<organism evidence="3 4">
    <name type="scientific">Rubrivivax albus</name>
    <dbReference type="NCBI Taxonomy" id="2499835"/>
    <lineage>
        <taxon>Bacteria</taxon>
        <taxon>Pseudomonadati</taxon>
        <taxon>Pseudomonadota</taxon>
        <taxon>Betaproteobacteria</taxon>
        <taxon>Burkholderiales</taxon>
        <taxon>Sphaerotilaceae</taxon>
        <taxon>Rubrivivax</taxon>
    </lineage>
</organism>
<evidence type="ECO:0000259" key="2">
    <source>
        <dbReference type="Pfam" id="PF07589"/>
    </source>
</evidence>
<evidence type="ECO:0000313" key="3">
    <source>
        <dbReference type="EMBL" id="RVT51526.1"/>
    </source>
</evidence>
<sequence length="264" mass="25994">MRASSPLSMAAMAALLATAVPAFAASSATATAGTVSITLFDLNPADGLDASLTFLGESSASYAYANGSSASDIASGLNAATSVALDVPGVSAAGSTGAGGAFGHAAVAGGDGSGNWTSGDGQGVFFASIEVGAWTGVLIEMDYAGTATTTVGQTVDGYGEAAQAYVSVLINIFGADGQESHSATRSLYASSVWDGNGFSGQDLSFSGNLRLTYANLSDDLLTGSYVTSAYAYAASAIPAVPEPGTYGLMLAGLAGVAAVARRRR</sequence>
<dbReference type="EMBL" id="SACT01000003">
    <property type="protein sequence ID" value="RVT51526.1"/>
    <property type="molecule type" value="Genomic_DNA"/>
</dbReference>
<dbReference type="RefSeq" id="WP_128198527.1">
    <property type="nucleotide sequence ID" value="NZ_SACT01000003.1"/>
</dbReference>
<dbReference type="AlphaFoldDB" id="A0A437JVU9"/>
<keyword evidence="1" id="KW-0732">Signal</keyword>
<feature type="chain" id="PRO_5019515394" evidence="1">
    <location>
        <begin position="25"/>
        <end position="264"/>
    </location>
</feature>
<name>A0A437JVU9_9BURK</name>
<comment type="caution">
    <text evidence="3">The sequence shown here is derived from an EMBL/GenBank/DDBJ whole genome shotgun (WGS) entry which is preliminary data.</text>
</comment>
<proteinExistence type="predicted"/>
<reference evidence="3 4" key="1">
    <citation type="submission" date="2019-01" db="EMBL/GenBank/DDBJ databases">
        <authorList>
            <person name="Chen W.-M."/>
        </authorList>
    </citation>
    <scope>NUCLEOTIDE SEQUENCE [LARGE SCALE GENOMIC DNA]</scope>
    <source>
        <strain evidence="3 4">ICH-3</strain>
    </source>
</reference>
<evidence type="ECO:0000256" key="1">
    <source>
        <dbReference type="SAM" id="SignalP"/>
    </source>
</evidence>
<dbReference type="Pfam" id="PF07589">
    <property type="entry name" value="PEP-CTERM"/>
    <property type="match status" value="1"/>
</dbReference>
<accession>A0A437JVU9</accession>
<dbReference type="Proteomes" id="UP000288178">
    <property type="component" value="Unassembled WGS sequence"/>
</dbReference>
<feature type="signal peptide" evidence="1">
    <location>
        <begin position="1"/>
        <end position="24"/>
    </location>
</feature>
<protein>
    <submittedName>
        <fullName evidence="3">PEP-CTERM sorting domain-containing protein</fullName>
    </submittedName>
</protein>
<keyword evidence="4" id="KW-1185">Reference proteome</keyword>
<dbReference type="NCBIfam" id="TIGR02595">
    <property type="entry name" value="PEP_CTERM"/>
    <property type="match status" value="1"/>
</dbReference>
<feature type="domain" description="Ice-binding protein C-terminal" evidence="2">
    <location>
        <begin position="239"/>
        <end position="264"/>
    </location>
</feature>
<gene>
    <name evidence="3" type="ORF">ENE75_11945</name>
</gene>